<dbReference type="eggNOG" id="ENOG502TJZ0">
    <property type="taxonomic scope" value="Eukaryota"/>
</dbReference>
<proteinExistence type="predicted"/>
<evidence type="ECO:0008006" key="4">
    <source>
        <dbReference type="Google" id="ProtNLM"/>
    </source>
</evidence>
<name>G0PA81_CAEBE</name>
<evidence type="ECO:0000256" key="1">
    <source>
        <dbReference type="SAM" id="SignalP"/>
    </source>
</evidence>
<dbReference type="EMBL" id="GL380170">
    <property type="protein sequence ID" value="EGT49042.1"/>
    <property type="molecule type" value="Genomic_DNA"/>
</dbReference>
<evidence type="ECO:0000313" key="2">
    <source>
        <dbReference type="EMBL" id="EGT49042.1"/>
    </source>
</evidence>
<organism evidence="3">
    <name type="scientific">Caenorhabditis brenneri</name>
    <name type="common">Nematode worm</name>
    <dbReference type="NCBI Taxonomy" id="135651"/>
    <lineage>
        <taxon>Eukaryota</taxon>
        <taxon>Metazoa</taxon>
        <taxon>Ecdysozoa</taxon>
        <taxon>Nematoda</taxon>
        <taxon>Chromadorea</taxon>
        <taxon>Rhabditida</taxon>
        <taxon>Rhabditina</taxon>
        <taxon>Rhabditomorpha</taxon>
        <taxon>Rhabditoidea</taxon>
        <taxon>Rhabditidae</taxon>
        <taxon>Peloderinae</taxon>
        <taxon>Caenorhabditis</taxon>
    </lineage>
</organism>
<dbReference type="HOGENOM" id="CLU_086463_1_1_1"/>
<dbReference type="OMA" id="ECIAESK"/>
<dbReference type="AlphaFoldDB" id="G0PA81"/>
<sequence>MKLPIFIIVLLSAELSKADIIASCDKDDFQLDGQISSRITYASVYKIANMYEVKHDPRLEKIARENFKSCSDYKHGKNFRVLGAPHEKEYDAIFKKHLKAANYTDLDDPKYQEALHPLQYSFIICRLKVNCSMPVEGGTLKSNTVAFYGPQGTLSPSDLKVGPPGSQCPYGKAERGLCIAWPRGAGSSTDSKTGPPSAQCPNGECIAESKSGQRRDGMEAMIYVFFLIASLSFV</sequence>
<dbReference type="InParanoid" id="G0PA81"/>
<reference evidence="3" key="1">
    <citation type="submission" date="2011-07" db="EMBL/GenBank/DDBJ databases">
        <authorList>
            <consortium name="Caenorhabditis brenneri Sequencing and Analysis Consortium"/>
            <person name="Wilson R.K."/>
        </authorList>
    </citation>
    <scope>NUCLEOTIDE SEQUENCE [LARGE SCALE GENOMIC DNA]</scope>
    <source>
        <strain evidence="3">PB2801</strain>
    </source>
</reference>
<accession>G0PA81</accession>
<keyword evidence="1" id="KW-0732">Signal</keyword>
<dbReference type="Proteomes" id="UP000008068">
    <property type="component" value="Unassembled WGS sequence"/>
</dbReference>
<protein>
    <recommendedName>
        <fullName evidence="4">SCP domain-containing protein</fullName>
    </recommendedName>
</protein>
<gene>
    <name evidence="2" type="ORF">CAEBREN_01458</name>
</gene>
<feature type="signal peptide" evidence="1">
    <location>
        <begin position="1"/>
        <end position="18"/>
    </location>
</feature>
<feature type="chain" id="PRO_5003406646" description="SCP domain-containing protein" evidence="1">
    <location>
        <begin position="19"/>
        <end position="234"/>
    </location>
</feature>
<keyword evidence="3" id="KW-1185">Reference proteome</keyword>
<evidence type="ECO:0000313" key="3">
    <source>
        <dbReference type="Proteomes" id="UP000008068"/>
    </source>
</evidence>